<keyword evidence="6" id="KW-1185">Reference proteome</keyword>
<dbReference type="PANTHER" id="PTHR46796">
    <property type="entry name" value="HTH-TYPE TRANSCRIPTIONAL ACTIVATOR RHAS-RELATED"/>
    <property type="match status" value="1"/>
</dbReference>
<dbReference type="Proteomes" id="UP001058271">
    <property type="component" value="Chromosome"/>
</dbReference>
<feature type="domain" description="HTH araC/xylS-type" evidence="4">
    <location>
        <begin position="199"/>
        <end position="300"/>
    </location>
</feature>
<dbReference type="PROSITE" id="PS01124">
    <property type="entry name" value="HTH_ARAC_FAMILY_2"/>
    <property type="match status" value="1"/>
</dbReference>
<keyword evidence="2" id="KW-0238">DNA-binding</keyword>
<keyword evidence="3" id="KW-0804">Transcription</keyword>
<dbReference type="SUPFAM" id="SSF46689">
    <property type="entry name" value="Homeodomain-like"/>
    <property type="match status" value="1"/>
</dbReference>
<dbReference type="PANTHER" id="PTHR46796:SF6">
    <property type="entry name" value="ARAC SUBFAMILY"/>
    <property type="match status" value="1"/>
</dbReference>
<protein>
    <submittedName>
        <fullName evidence="5">Helix-turn-helix domain-containing protein</fullName>
    </submittedName>
</protein>
<evidence type="ECO:0000313" key="5">
    <source>
        <dbReference type="EMBL" id="UWZ34659.1"/>
    </source>
</evidence>
<dbReference type="PRINTS" id="PR00032">
    <property type="entry name" value="HTHARAC"/>
</dbReference>
<evidence type="ECO:0000256" key="1">
    <source>
        <dbReference type="ARBA" id="ARBA00023015"/>
    </source>
</evidence>
<dbReference type="Gene3D" id="1.10.10.60">
    <property type="entry name" value="Homeodomain-like"/>
    <property type="match status" value="1"/>
</dbReference>
<reference evidence="5" key="1">
    <citation type="submission" date="2021-04" db="EMBL/GenBank/DDBJ databases">
        <title>Biosynthetic gene clusters of Dactylosporangioum roseum.</title>
        <authorList>
            <person name="Hartkoorn R.C."/>
            <person name="Beaudoing E."/>
            <person name="Hot D."/>
            <person name="Moureu S."/>
        </authorList>
    </citation>
    <scope>NUCLEOTIDE SEQUENCE</scope>
    <source>
        <strain evidence="5">NRRL B-16295</strain>
    </source>
</reference>
<dbReference type="Pfam" id="PF12833">
    <property type="entry name" value="HTH_18"/>
    <property type="match status" value="1"/>
</dbReference>
<dbReference type="InterPro" id="IPR009057">
    <property type="entry name" value="Homeodomain-like_sf"/>
</dbReference>
<name>A0ABY5YY46_9ACTN</name>
<dbReference type="InterPro" id="IPR020449">
    <property type="entry name" value="Tscrpt_reg_AraC-type_HTH"/>
</dbReference>
<evidence type="ECO:0000256" key="2">
    <source>
        <dbReference type="ARBA" id="ARBA00023125"/>
    </source>
</evidence>
<dbReference type="SMART" id="SM00342">
    <property type="entry name" value="HTH_ARAC"/>
    <property type="match status" value="1"/>
</dbReference>
<dbReference type="EMBL" id="CP073721">
    <property type="protein sequence ID" value="UWZ34659.1"/>
    <property type="molecule type" value="Genomic_DNA"/>
</dbReference>
<gene>
    <name evidence="5" type="ORF">Drose_25995</name>
</gene>
<dbReference type="InterPro" id="IPR035418">
    <property type="entry name" value="AraC-bd_2"/>
</dbReference>
<dbReference type="Pfam" id="PF14525">
    <property type="entry name" value="AraC_binding_2"/>
    <property type="match status" value="1"/>
</dbReference>
<accession>A0ABY5YY46</accession>
<keyword evidence="1" id="KW-0805">Transcription regulation</keyword>
<organism evidence="5 6">
    <name type="scientific">Dactylosporangium roseum</name>
    <dbReference type="NCBI Taxonomy" id="47989"/>
    <lineage>
        <taxon>Bacteria</taxon>
        <taxon>Bacillati</taxon>
        <taxon>Actinomycetota</taxon>
        <taxon>Actinomycetes</taxon>
        <taxon>Micromonosporales</taxon>
        <taxon>Micromonosporaceae</taxon>
        <taxon>Dactylosporangium</taxon>
    </lineage>
</organism>
<evidence type="ECO:0000313" key="6">
    <source>
        <dbReference type="Proteomes" id="UP001058271"/>
    </source>
</evidence>
<evidence type="ECO:0000256" key="3">
    <source>
        <dbReference type="ARBA" id="ARBA00023163"/>
    </source>
</evidence>
<sequence>MRPTTRHREDFWAEMTWMLFGGLHLSQVRSASFEVERTGQLIRQSDPDGYQLSVSLRGDSHFEQRDRYVAAGPTDIFLYDTSRAFRAATVVAPADARPGPDGRPMYPADGLIVHIPRNRLPLPAARVERLLAVSMTGDAGVGAVLLGTLKQLIAQSGSISDIGASTLAGVVLDLLGALLTERLDMPPRLDNERHTALFLCMRMFIEENLSDPNLSLSDIARAHHVSLRSLHKVFERSGTTAAAWIRRRRLDRCRLDLANPALDRVPVHNIARRWGFVNDSHFNRAFRAEFGVSPAAYRRHGSAMSAGVG</sequence>
<proteinExistence type="predicted"/>
<dbReference type="InterPro" id="IPR050204">
    <property type="entry name" value="AraC_XylS_family_regulators"/>
</dbReference>
<dbReference type="InterPro" id="IPR018060">
    <property type="entry name" value="HTH_AraC"/>
</dbReference>
<evidence type="ECO:0000259" key="4">
    <source>
        <dbReference type="PROSITE" id="PS01124"/>
    </source>
</evidence>